<organism evidence="3 4">
    <name type="scientific">Fodinicola feengrottensis</name>
    <dbReference type="NCBI Taxonomy" id="435914"/>
    <lineage>
        <taxon>Bacteria</taxon>
        <taxon>Bacillati</taxon>
        <taxon>Actinomycetota</taxon>
        <taxon>Actinomycetes</taxon>
        <taxon>Mycobacteriales</taxon>
        <taxon>Fodinicola</taxon>
    </lineage>
</organism>
<keyword evidence="1" id="KW-0472">Membrane</keyword>
<name>A0ABN2I0B3_9ACTN</name>
<dbReference type="InterPro" id="IPR005182">
    <property type="entry name" value="YdbS-like_PH"/>
</dbReference>
<proteinExistence type="predicted"/>
<feature type="transmembrane region" description="Helical" evidence="1">
    <location>
        <begin position="49"/>
        <end position="69"/>
    </location>
</feature>
<reference evidence="3 4" key="1">
    <citation type="journal article" date="2019" name="Int. J. Syst. Evol. Microbiol.">
        <title>The Global Catalogue of Microorganisms (GCM) 10K type strain sequencing project: providing services to taxonomists for standard genome sequencing and annotation.</title>
        <authorList>
            <consortium name="The Broad Institute Genomics Platform"/>
            <consortium name="The Broad Institute Genome Sequencing Center for Infectious Disease"/>
            <person name="Wu L."/>
            <person name="Ma J."/>
        </authorList>
    </citation>
    <scope>NUCLEOTIDE SEQUENCE [LARGE SCALE GENOMIC DNA]</scope>
    <source>
        <strain evidence="3 4">JCM 14718</strain>
    </source>
</reference>
<dbReference type="PANTHER" id="PTHR34473:SF3">
    <property type="entry name" value="TRANSMEMBRANE PROTEIN-RELATED"/>
    <property type="match status" value="1"/>
</dbReference>
<keyword evidence="1" id="KW-1133">Transmembrane helix</keyword>
<comment type="caution">
    <text evidence="3">The sequence shown here is derived from an EMBL/GenBank/DDBJ whole genome shotgun (WGS) entry which is preliminary data.</text>
</comment>
<dbReference type="EMBL" id="BAAANY010000020">
    <property type="protein sequence ID" value="GAA1696222.1"/>
    <property type="molecule type" value="Genomic_DNA"/>
</dbReference>
<evidence type="ECO:0000313" key="4">
    <source>
        <dbReference type="Proteomes" id="UP001500618"/>
    </source>
</evidence>
<dbReference type="Pfam" id="PF03703">
    <property type="entry name" value="bPH_2"/>
    <property type="match status" value="1"/>
</dbReference>
<evidence type="ECO:0000256" key="1">
    <source>
        <dbReference type="SAM" id="Phobius"/>
    </source>
</evidence>
<keyword evidence="4" id="KW-1185">Reference proteome</keyword>
<sequence length="189" mass="20182">MVALALAATSAVGDSESVTETTTGSLAEPSGMRLATPQNLVSRKAIGYWTVRVALGWLVLIAGQVVALVISQQPWLWATIAVTVVIGAAHAVVMPQWRFRVHRWQTTAEAVYTKAGWINQEFRVAPVSRIQTVDTERGPLEQLFKLSKVTITTASSAGPVSIEGLDADVAARLVDELTATTQATRGDAT</sequence>
<feature type="domain" description="YdbS-like PH" evidence="2">
    <location>
        <begin position="100"/>
        <end position="176"/>
    </location>
</feature>
<keyword evidence="1" id="KW-0812">Transmembrane</keyword>
<evidence type="ECO:0000313" key="3">
    <source>
        <dbReference type="EMBL" id="GAA1696222.1"/>
    </source>
</evidence>
<protein>
    <submittedName>
        <fullName evidence="3">PH domain-containing protein</fullName>
    </submittedName>
</protein>
<feature type="transmembrane region" description="Helical" evidence="1">
    <location>
        <begin position="75"/>
        <end position="93"/>
    </location>
</feature>
<evidence type="ECO:0000259" key="2">
    <source>
        <dbReference type="Pfam" id="PF03703"/>
    </source>
</evidence>
<dbReference type="Proteomes" id="UP001500618">
    <property type="component" value="Unassembled WGS sequence"/>
</dbReference>
<dbReference type="PANTHER" id="PTHR34473">
    <property type="entry name" value="UPF0699 TRANSMEMBRANE PROTEIN YDBS"/>
    <property type="match status" value="1"/>
</dbReference>
<accession>A0ABN2I0B3</accession>
<gene>
    <name evidence="3" type="ORF">GCM10009765_51840</name>
</gene>